<gene>
    <name evidence="1" type="ORF">COX28_01080</name>
</gene>
<dbReference type="Proteomes" id="UP000231235">
    <property type="component" value="Unassembled WGS sequence"/>
</dbReference>
<dbReference type="InterPro" id="IPR043731">
    <property type="entry name" value="DUF5674"/>
</dbReference>
<dbReference type="Pfam" id="PF18924">
    <property type="entry name" value="DUF5674"/>
    <property type="match status" value="1"/>
</dbReference>
<comment type="caution">
    <text evidence="1">The sequence shown here is derived from an EMBL/GenBank/DDBJ whole genome shotgun (WGS) entry which is preliminary data.</text>
</comment>
<reference evidence="1 2" key="1">
    <citation type="submission" date="2017-09" db="EMBL/GenBank/DDBJ databases">
        <title>Depth-based differentiation of microbial function through sediment-hosted aquifers and enrichment of novel symbionts in the deep terrestrial subsurface.</title>
        <authorList>
            <person name="Probst A.J."/>
            <person name="Ladd B."/>
            <person name="Jarett J.K."/>
            <person name="Geller-Mcgrath D.E."/>
            <person name="Sieber C.M."/>
            <person name="Emerson J.B."/>
            <person name="Anantharaman K."/>
            <person name="Thomas B.C."/>
            <person name="Malmstrom R."/>
            <person name="Stieglmeier M."/>
            <person name="Klingl A."/>
            <person name="Woyke T."/>
            <person name="Ryan C.M."/>
            <person name="Banfield J.F."/>
        </authorList>
    </citation>
    <scope>NUCLEOTIDE SEQUENCE [LARGE SCALE GENOMIC DNA]</scope>
    <source>
        <strain evidence="1">CG23_combo_of_CG06-09_8_20_14_all_39_39</strain>
    </source>
</reference>
<evidence type="ECO:0000313" key="2">
    <source>
        <dbReference type="Proteomes" id="UP000231235"/>
    </source>
</evidence>
<proteinExistence type="predicted"/>
<sequence length="115" mass="13356">MQIIIDKISILELRQISEKMFGNFVKVVVDIGKGIMAVDADMHVDLEKLLLENGSEQKDLWGINLYPEFFGTENFIEYDSMINIRPWQNNRSREVEDESVRRKIIEVVGKLVKSV</sequence>
<dbReference type="AlphaFoldDB" id="A0A2G9Z7E9"/>
<accession>A0A2G9Z7E9</accession>
<dbReference type="EMBL" id="PCRX01000019">
    <property type="protein sequence ID" value="PIP29083.1"/>
    <property type="molecule type" value="Genomic_DNA"/>
</dbReference>
<protein>
    <submittedName>
        <fullName evidence="1">Uncharacterized protein</fullName>
    </submittedName>
</protein>
<organism evidence="1 2">
    <name type="scientific">Candidatus Kuenenbacteria bacterium CG23_combo_of_CG06-09_8_20_14_all_39_39</name>
    <dbReference type="NCBI Taxonomy" id="1974623"/>
    <lineage>
        <taxon>Bacteria</taxon>
        <taxon>Candidatus Kueneniibacteriota</taxon>
    </lineage>
</organism>
<evidence type="ECO:0000313" key="1">
    <source>
        <dbReference type="EMBL" id="PIP29083.1"/>
    </source>
</evidence>
<name>A0A2G9Z7E9_9BACT</name>